<name>A0A9W4IQM9_9EURO</name>
<comment type="caution">
    <text evidence="1">The sequence shown here is derived from an EMBL/GenBank/DDBJ whole genome shotgun (WGS) entry which is preliminary data.</text>
</comment>
<protein>
    <submittedName>
        <fullName evidence="1">Uncharacterized protein</fullName>
    </submittedName>
</protein>
<evidence type="ECO:0000313" key="1">
    <source>
        <dbReference type="EMBL" id="CAG8328058.1"/>
    </source>
</evidence>
<dbReference type="EMBL" id="CAJVPD010000110">
    <property type="protein sequence ID" value="CAG8328058.1"/>
    <property type="molecule type" value="Genomic_DNA"/>
</dbReference>
<reference evidence="1" key="1">
    <citation type="submission" date="2021-07" db="EMBL/GenBank/DDBJ databases">
        <authorList>
            <person name="Branca A.L. A."/>
        </authorList>
    </citation>
    <scope>NUCLEOTIDE SEQUENCE</scope>
</reference>
<gene>
    <name evidence="1" type="ORF">PSALAMII_LOCUS2476</name>
</gene>
<dbReference type="OrthoDB" id="7777654at2759"/>
<dbReference type="Proteomes" id="UP001152592">
    <property type="component" value="Unassembled WGS sequence"/>
</dbReference>
<evidence type="ECO:0000313" key="2">
    <source>
        <dbReference type="Proteomes" id="UP001152592"/>
    </source>
</evidence>
<sequence length="250" mass="28756">MHKENHENDKQHCTSQIQSLLCTERDLRHDAQEEELARDLPYRTEEIMTWFEKVNKSLWYHKRKWWKYRSELGQGAVARAFDLWRSNPAWYMHEVLVEDCAQKQGCCARGCGCCEKRQKTSTRLAAGHCALTCPCCRRLRGFELTPEEQKNIYNDFDLQGDKTFYDRIELASIWGLSLNSDKAPDDLIKLGCELGDAENPDDELCGIDRTDDEDGFSSKTVSSWIVAKCEQGVYGEEMDGRGLKNNNPGA</sequence>
<dbReference type="AlphaFoldDB" id="A0A9W4IQM9"/>
<accession>A0A9W4IQM9</accession>
<organism evidence="1 2">
    <name type="scientific">Penicillium salamii</name>
    <dbReference type="NCBI Taxonomy" id="1612424"/>
    <lineage>
        <taxon>Eukaryota</taxon>
        <taxon>Fungi</taxon>
        <taxon>Dikarya</taxon>
        <taxon>Ascomycota</taxon>
        <taxon>Pezizomycotina</taxon>
        <taxon>Eurotiomycetes</taxon>
        <taxon>Eurotiomycetidae</taxon>
        <taxon>Eurotiales</taxon>
        <taxon>Aspergillaceae</taxon>
        <taxon>Penicillium</taxon>
    </lineage>
</organism>
<proteinExistence type="predicted"/>